<dbReference type="GO" id="GO:0005634">
    <property type="term" value="C:nucleus"/>
    <property type="evidence" value="ECO:0007669"/>
    <property type="project" value="TreeGrafter"/>
</dbReference>
<proteinExistence type="predicted"/>
<dbReference type="AlphaFoldDB" id="A0AAW0JAE7"/>
<keyword evidence="6" id="KW-1185">Reference proteome</keyword>
<protein>
    <submittedName>
        <fullName evidence="5">Ankyrin repeat domain-containing protein emb506</fullName>
    </submittedName>
</protein>
<dbReference type="PROSITE" id="PS50088">
    <property type="entry name" value="ANK_REPEAT"/>
    <property type="match status" value="4"/>
</dbReference>
<feature type="region of interest" description="Disordered" evidence="4">
    <location>
        <begin position="149"/>
        <end position="185"/>
    </location>
</feature>
<feature type="repeat" description="ANK" evidence="3">
    <location>
        <begin position="286"/>
        <end position="318"/>
    </location>
</feature>
<dbReference type="EMBL" id="PKMF04000621">
    <property type="protein sequence ID" value="KAK7823817.1"/>
    <property type="molecule type" value="Genomic_DNA"/>
</dbReference>
<dbReference type="GO" id="GO:1904355">
    <property type="term" value="P:positive regulation of telomere capping"/>
    <property type="evidence" value="ECO:0007669"/>
    <property type="project" value="TreeGrafter"/>
</dbReference>
<evidence type="ECO:0000256" key="2">
    <source>
        <dbReference type="ARBA" id="ARBA00023043"/>
    </source>
</evidence>
<dbReference type="PANTHER" id="PTHR24180">
    <property type="entry name" value="CYCLIN-DEPENDENT KINASE INHIBITOR 2C-RELATED"/>
    <property type="match status" value="1"/>
</dbReference>
<dbReference type="PROSITE" id="PS50297">
    <property type="entry name" value="ANK_REP_REGION"/>
    <property type="match status" value="4"/>
</dbReference>
<feature type="repeat" description="ANK" evidence="3">
    <location>
        <begin position="319"/>
        <end position="351"/>
    </location>
</feature>
<evidence type="ECO:0000256" key="3">
    <source>
        <dbReference type="PROSITE-ProRule" id="PRU00023"/>
    </source>
</evidence>
<keyword evidence="1" id="KW-0677">Repeat</keyword>
<dbReference type="Pfam" id="PF12796">
    <property type="entry name" value="Ank_2"/>
    <property type="match status" value="1"/>
</dbReference>
<feature type="compositionally biased region" description="Acidic residues" evidence="4">
    <location>
        <begin position="165"/>
        <end position="175"/>
    </location>
</feature>
<dbReference type="SMART" id="SM00248">
    <property type="entry name" value="ANK"/>
    <property type="match status" value="5"/>
</dbReference>
<keyword evidence="2 3" id="KW-0040">ANK repeat</keyword>
<dbReference type="InterPro" id="IPR051637">
    <property type="entry name" value="Ank_repeat_dom-contain_49"/>
</dbReference>
<dbReference type="Pfam" id="PF00023">
    <property type="entry name" value="Ank"/>
    <property type="match status" value="1"/>
</dbReference>
<evidence type="ECO:0000256" key="4">
    <source>
        <dbReference type="SAM" id="MobiDB-lite"/>
    </source>
</evidence>
<name>A0AAW0JAE7_QUESU</name>
<accession>A0AAW0JAE7</accession>
<feature type="repeat" description="ANK" evidence="3">
    <location>
        <begin position="253"/>
        <end position="285"/>
    </location>
</feature>
<evidence type="ECO:0000256" key="1">
    <source>
        <dbReference type="ARBA" id="ARBA00022737"/>
    </source>
</evidence>
<gene>
    <name evidence="5" type="primary">EMB506</name>
    <name evidence="5" type="ORF">CFP56_035059</name>
</gene>
<reference evidence="5 6" key="1">
    <citation type="journal article" date="2018" name="Sci. Data">
        <title>The draft genome sequence of cork oak.</title>
        <authorList>
            <person name="Ramos A.M."/>
            <person name="Usie A."/>
            <person name="Barbosa P."/>
            <person name="Barros P.M."/>
            <person name="Capote T."/>
            <person name="Chaves I."/>
            <person name="Simoes F."/>
            <person name="Abreu I."/>
            <person name="Carrasquinho I."/>
            <person name="Faro C."/>
            <person name="Guimaraes J.B."/>
            <person name="Mendonca D."/>
            <person name="Nobrega F."/>
            <person name="Rodrigues L."/>
            <person name="Saibo N.J.M."/>
            <person name="Varela M.C."/>
            <person name="Egas C."/>
            <person name="Matos J."/>
            <person name="Miguel C.M."/>
            <person name="Oliveira M.M."/>
            <person name="Ricardo C.P."/>
            <person name="Goncalves S."/>
        </authorList>
    </citation>
    <scope>NUCLEOTIDE SEQUENCE [LARGE SCALE GENOMIC DNA]</scope>
    <source>
        <strain evidence="6">cv. HL8</strain>
    </source>
</reference>
<dbReference type="PANTHER" id="PTHR24180:SF45">
    <property type="entry name" value="POLY [ADP-RIBOSE] POLYMERASE TANKYRASE"/>
    <property type="match status" value="1"/>
</dbReference>
<evidence type="ECO:0000313" key="5">
    <source>
        <dbReference type="EMBL" id="KAK7823817.1"/>
    </source>
</evidence>
<dbReference type="PRINTS" id="PR01415">
    <property type="entry name" value="ANKYRIN"/>
</dbReference>
<dbReference type="GO" id="GO:0003950">
    <property type="term" value="F:NAD+ poly-ADP-ribosyltransferase activity"/>
    <property type="evidence" value="ECO:0007669"/>
    <property type="project" value="TreeGrafter"/>
</dbReference>
<dbReference type="InterPro" id="IPR002110">
    <property type="entry name" value="Ankyrin_rpt"/>
</dbReference>
<dbReference type="Gene3D" id="1.25.40.20">
    <property type="entry name" value="Ankyrin repeat-containing domain"/>
    <property type="match status" value="2"/>
</dbReference>
<dbReference type="SUPFAM" id="SSF48403">
    <property type="entry name" value="Ankyrin repeat"/>
    <property type="match status" value="1"/>
</dbReference>
<dbReference type="GO" id="GO:0005737">
    <property type="term" value="C:cytoplasm"/>
    <property type="evidence" value="ECO:0007669"/>
    <property type="project" value="TreeGrafter"/>
</dbReference>
<sequence>MKTERRDWRVATTPFPVHRSVVLAATSHRRRALVLSRSFCVVANHHKSEQWSVKWVSYFVDARLQPLLELKWVQETWKMVSWATSKFLSNQFIPISAVVTAAAVPCSSCSTNFLKVCSPRSRMYGLSVAESHSRVRAYAVNSNQASSMKIRPGTWEDPDNGSGSEYDEDDEGEENDWGHESDWEEEIDASATTNVDKSTINTYEEDLVKALLKVQATVINLIIVVEVEQLLGPEERAILQQNVKPNLGKISTAKWSPLHTLALSGQIPFMDKLLENGLDIDTVDKDGLTALHKAIIGKKEAVISHLLRKGADPHVKDRDGATPLHYAVQVGAIQTVKLLIKYKVDVNVADNVSIVFKFSYSQYPVDYLLYEFFFQEGWTPLHVAIQSRNRFIAKVLLVNGADKNRRTKDGRTPMDLNFCYGKDFKSFDLAKLLKIMPADRDF</sequence>
<dbReference type="GO" id="GO:0070198">
    <property type="term" value="P:protein localization to chromosome, telomeric region"/>
    <property type="evidence" value="ECO:0007669"/>
    <property type="project" value="TreeGrafter"/>
</dbReference>
<feature type="repeat" description="ANK" evidence="3">
    <location>
        <begin position="376"/>
        <end position="408"/>
    </location>
</feature>
<dbReference type="GO" id="GO:0090263">
    <property type="term" value="P:positive regulation of canonical Wnt signaling pathway"/>
    <property type="evidence" value="ECO:0007669"/>
    <property type="project" value="TreeGrafter"/>
</dbReference>
<comment type="caution">
    <text evidence="5">The sequence shown here is derived from an EMBL/GenBank/DDBJ whole genome shotgun (WGS) entry which is preliminary data.</text>
</comment>
<evidence type="ECO:0000313" key="6">
    <source>
        <dbReference type="Proteomes" id="UP000237347"/>
    </source>
</evidence>
<dbReference type="Proteomes" id="UP000237347">
    <property type="component" value="Unassembled WGS sequence"/>
</dbReference>
<dbReference type="InterPro" id="IPR036770">
    <property type="entry name" value="Ankyrin_rpt-contain_sf"/>
</dbReference>
<organism evidence="5 6">
    <name type="scientific">Quercus suber</name>
    <name type="common">Cork oak</name>
    <dbReference type="NCBI Taxonomy" id="58331"/>
    <lineage>
        <taxon>Eukaryota</taxon>
        <taxon>Viridiplantae</taxon>
        <taxon>Streptophyta</taxon>
        <taxon>Embryophyta</taxon>
        <taxon>Tracheophyta</taxon>
        <taxon>Spermatophyta</taxon>
        <taxon>Magnoliopsida</taxon>
        <taxon>eudicotyledons</taxon>
        <taxon>Gunneridae</taxon>
        <taxon>Pentapetalae</taxon>
        <taxon>rosids</taxon>
        <taxon>fabids</taxon>
        <taxon>Fagales</taxon>
        <taxon>Fagaceae</taxon>
        <taxon>Quercus</taxon>
    </lineage>
</organism>